<feature type="region of interest" description="Disordered" evidence="1">
    <location>
        <begin position="17"/>
        <end position="43"/>
    </location>
</feature>
<evidence type="ECO:0000313" key="3">
    <source>
        <dbReference type="Proteomes" id="UP000735302"/>
    </source>
</evidence>
<dbReference type="AlphaFoldDB" id="A0AAV4BSD8"/>
<reference evidence="2 3" key="1">
    <citation type="journal article" date="2021" name="Elife">
        <title>Chloroplast acquisition without the gene transfer in kleptoplastic sea slugs, Plakobranchus ocellatus.</title>
        <authorList>
            <person name="Maeda T."/>
            <person name="Takahashi S."/>
            <person name="Yoshida T."/>
            <person name="Shimamura S."/>
            <person name="Takaki Y."/>
            <person name="Nagai Y."/>
            <person name="Toyoda A."/>
            <person name="Suzuki Y."/>
            <person name="Arimoto A."/>
            <person name="Ishii H."/>
            <person name="Satoh N."/>
            <person name="Nishiyama T."/>
            <person name="Hasebe M."/>
            <person name="Maruyama T."/>
            <person name="Minagawa J."/>
            <person name="Obokata J."/>
            <person name="Shigenobu S."/>
        </authorList>
    </citation>
    <scope>NUCLEOTIDE SEQUENCE [LARGE SCALE GENOMIC DNA]</scope>
</reference>
<protein>
    <submittedName>
        <fullName evidence="2">Nuclear hormone receptor e75</fullName>
    </submittedName>
</protein>
<gene>
    <name evidence="2" type="ORF">PoB_004840700</name>
</gene>
<proteinExistence type="predicted"/>
<dbReference type="EMBL" id="BLXT01005311">
    <property type="protein sequence ID" value="GFO21902.1"/>
    <property type="molecule type" value="Genomic_DNA"/>
</dbReference>
<keyword evidence="2" id="KW-0675">Receptor</keyword>
<feature type="region of interest" description="Disordered" evidence="1">
    <location>
        <begin position="139"/>
        <end position="179"/>
    </location>
</feature>
<sequence length="401" mass="41748">MLKAHLTLAVVSVCPCTNRSGRSSPSLSETSNMTMTSGYSGENGDSGNAVVGQRLPLEASTHQQVVLRTPYGTFFREEMSGFYGMMADQPRRRCNTLDRDTLTRPRLHTIEEGNRRRYTLDRDYINKMVNRLSDRLEPRDSCIAPPAASISSSATSSPIQEEGSAAAMRGAAGSTSSGYSSCSSAGIGGGFTPISLPEGAQAGGGGGSLQLPVSRTSPMAAGAGVNVHSTPGSPNSRSRSGSLSQQADDYLHMRPRCYSFHHNSEGRAARMNLQRRLLAAAAAATPGSMSATGSAGQGSGQATGQTEDGPSSGAHPQAGKQGPLSSGDSPYLSAEMRRGSVGTAYGLHNRKSSLLVDRPLSYISRTGPATTTGGPEMDKMAMATANSVAAAHGLPLMKVRT</sequence>
<dbReference type="Proteomes" id="UP000735302">
    <property type="component" value="Unassembled WGS sequence"/>
</dbReference>
<comment type="caution">
    <text evidence="2">The sequence shown here is derived from an EMBL/GenBank/DDBJ whole genome shotgun (WGS) entry which is preliminary data.</text>
</comment>
<keyword evidence="3" id="KW-1185">Reference proteome</keyword>
<feature type="compositionally biased region" description="Low complexity" evidence="1">
    <location>
        <begin position="141"/>
        <end position="179"/>
    </location>
</feature>
<feature type="region of interest" description="Disordered" evidence="1">
    <location>
        <begin position="198"/>
        <end position="245"/>
    </location>
</feature>
<evidence type="ECO:0000313" key="2">
    <source>
        <dbReference type="EMBL" id="GFO21902.1"/>
    </source>
</evidence>
<organism evidence="2 3">
    <name type="scientific">Plakobranchus ocellatus</name>
    <dbReference type="NCBI Taxonomy" id="259542"/>
    <lineage>
        <taxon>Eukaryota</taxon>
        <taxon>Metazoa</taxon>
        <taxon>Spiralia</taxon>
        <taxon>Lophotrochozoa</taxon>
        <taxon>Mollusca</taxon>
        <taxon>Gastropoda</taxon>
        <taxon>Heterobranchia</taxon>
        <taxon>Euthyneura</taxon>
        <taxon>Panpulmonata</taxon>
        <taxon>Sacoglossa</taxon>
        <taxon>Placobranchoidea</taxon>
        <taxon>Plakobranchidae</taxon>
        <taxon>Plakobranchus</taxon>
    </lineage>
</organism>
<name>A0AAV4BSD8_9GAST</name>
<evidence type="ECO:0000256" key="1">
    <source>
        <dbReference type="SAM" id="MobiDB-lite"/>
    </source>
</evidence>
<feature type="compositionally biased region" description="Low complexity" evidence="1">
    <location>
        <begin position="284"/>
        <end position="294"/>
    </location>
</feature>
<feature type="compositionally biased region" description="Low complexity" evidence="1">
    <location>
        <begin position="229"/>
        <end position="244"/>
    </location>
</feature>
<accession>A0AAV4BSD8</accession>
<feature type="region of interest" description="Disordered" evidence="1">
    <location>
        <begin position="284"/>
        <end position="333"/>
    </location>
</feature>